<organism evidence="6 7">
    <name type="scientific">Syntrophomonas wolfei subsp. wolfei (strain DSM 2245B / Goettingen)</name>
    <dbReference type="NCBI Taxonomy" id="335541"/>
    <lineage>
        <taxon>Bacteria</taxon>
        <taxon>Bacillati</taxon>
        <taxon>Bacillota</taxon>
        <taxon>Clostridia</taxon>
        <taxon>Eubacteriales</taxon>
        <taxon>Syntrophomonadaceae</taxon>
        <taxon>Syntrophomonas</taxon>
    </lineage>
</organism>
<keyword evidence="2" id="KW-0813">Transport</keyword>
<dbReference type="HOGENOM" id="CLU_000604_1_22_9"/>
<dbReference type="Gene3D" id="3.40.50.300">
    <property type="entry name" value="P-loop containing nucleotide triphosphate hydrolases"/>
    <property type="match status" value="1"/>
</dbReference>
<name>Q0AW91_SYNWW</name>
<dbReference type="GO" id="GO:0098796">
    <property type="term" value="C:membrane protein complex"/>
    <property type="evidence" value="ECO:0007669"/>
    <property type="project" value="UniProtKB-ARBA"/>
</dbReference>
<evidence type="ECO:0000256" key="3">
    <source>
        <dbReference type="ARBA" id="ARBA00022741"/>
    </source>
</evidence>
<dbReference type="PROSITE" id="PS50893">
    <property type="entry name" value="ABC_TRANSPORTER_2"/>
    <property type="match status" value="1"/>
</dbReference>
<reference evidence="7" key="1">
    <citation type="journal article" date="2010" name="Environ. Microbiol.">
        <title>The genome of Syntrophomonas wolfei: new insights into syntrophic metabolism and biohydrogen production.</title>
        <authorList>
            <person name="Sieber J.R."/>
            <person name="Sims D.R."/>
            <person name="Han C."/>
            <person name="Kim E."/>
            <person name="Lykidis A."/>
            <person name="Lapidus A.L."/>
            <person name="McDonnald E."/>
            <person name="Rohlin L."/>
            <person name="Culley D.E."/>
            <person name="Gunsalus R."/>
            <person name="McInerney M.J."/>
        </authorList>
    </citation>
    <scope>NUCLEOTIDE SEQUENCE [LARGE SCALE GENOMIC DNA]</scope>
    <source>
        <strain evidence="7">DSM 2245B / Goettingen</strain>
    </source>
</reference>
<dbReference type="Pfam" id="PF00005">
    <property type="entry name" value="ABC_tran"/>
    <property type="match status" value="1"/>
</dbReference>
<protein>
    <submittedName>
        <fullName evidence="6">ATPase</fullName>
    </submittedName>
</protein>
<keyword evidence="4" id="KW-0067">ATP-binding</keyword>
<comment type="similarity">
    <text evidence="1">Belongs to the ABC transporter superfamily.</text>
</comment>
<dbReference type="KEGG" id="swo:Swol_1715"/>
<dbReference type="InterPro" id="IPR003593">
    <property type="entry name" value="AAA+_ATPase"/>
</dbReference>
<dbReference type="RefSeq" id="WP_011641110.1">
    <property type="nucleotide sequence ID" value="NC_008346.1"/>
</dbReference>
<dbReference type="EMBL" id="CP000448">
    <property type="protein sequence ID" value="ABI69013.1"/>
    <property type="molecule type" value="Genomic_DNA"/>
</dbReference>
<dbReference type="PANTHER" id="PTHR42798">
    <property type="entry name" value="LIPOPROTEIN-RELEASING SYSTEM ATP-BINDING PROTEIN LOLD"/>
    <property type="match status" value="1"/>
</dbReference>
<dbReference type="InterPro" id="IPR017911">
    <property type="entry name" value="MacB-like_ATP-bd"/>
</dbReference>
<dbReference type="SUPFAM" id="SSF52540">
    <property type="entry name" value="P-loop containing nucleoside triphosphate hydrolases"/>
    <property type="match status" value="1"/>
</dbReference>
<dbReference type="InterPro" id="IPR017871">
    <property type="entry name" value="ABC_transporter-like_CS"/>
</dbReference>
<dbReference type="SMART" id="SM00382">
    <property type="entry name" value="AAA"/>
    <property type="match status" value="1"/>
</dbReference>
<sequence length="236" mass="26012">MPNEVLISLSDISKTYIMGEVKVEALKATSLEIYQGELLVILGPSGSGKSTLLNLIGGIDTPTSGQMLFGKALLSNGREKDLTRYRRQEVGFVFQFYNLIADLTAAENVALAAELVAEPLAVDDVLRDVNLWERRDHFPSQLSGGEQQRVAIARAMVKSPRLLLCDEPTGALDFETGKMVLRLLRDIQKNQASTVIIVTHNTAIADIADRVLRMRSGSVAEIIINENPLPPERIEW</sequence>
<dbReference type="PANTHER" id="PTHR42798:SF2">
    <property type="entry name" value="ABC TRANSPORTER ATP-BINDING PROTEIN MG467-RELATED"/>
    <property type="match status" value="1"/>
</dbReference>
<dbReference type="Proteomes" id="UP000001968">
    <property type="component" value="Chromosome"/>
</dbReference>
<feature type="domain" description="ABC transporter" evidence="5">
    <location>
        <begin position="7"/>
        <end position="236"/>
    </location>
</feature>
<dbReference type="AlphaFoldDB" id="Q0AW91"/>
<accession>Q0AW91</accession>
<dbReference type="GO" id="GO:0005524">
    <property type="term" value="F:ATP binding"/>
    <property type="evidence" value="ECO:0007669"/>
    <property type="project" value="UniProtKB-KW"/>
</dbReference>
<evidence type="ECO:0000313" key="7">
    <source>
        <dbReference type="Proteomes" id="UP000001968"/>
    </source>
</evidence>
<evidence type="ECO:0000256" key="2">
    <source>
        <dbReference type="ARBA" id="ARBA00022448"/>
    </source>
</evidence>
<dbReference type="GO" id="GO:0016887">
    <property type="term" value="F:ATP hydrolysis activity"/>
    <property type="evidence" value="ECO:0007669"/>
    <property type="project" value="InterPro"/>
</dbReference>
<evidence type="ECO:0000259" key="5">
    <source>
        <dbReference type="PROSITE" id="PS50893"/>
    </source>
</evidence>
<keyword evidence="7" id="KW-1185">Reference proteome</keyword>
<dbReference type="eggNOG" id="COG1136">
    <property type="taxonomic scope" value="Bacteria"/>
</dbReference>
<dbReference type="GO" id="GO:0022857">
    <property type="term" value="F:transmembrane transporter activity"/>
    <property type="evidence" value="ECO:0007669"/>
    <property type="project" value="UniProtKB-ARBA"/>
</dbReference>
<dbReference type="PROSITE" id="PS00211">
    <property type="entry name" value="ABC_TRANSPORTER_1"/>
    <property type="match status" value="1"/>
</dbReference>
<evidence type="ECO:0000256" key="4">
    <source>
        <dbReference type="ARBA" id="ARBA00022840"/>
    </source>
</evidence>
<evidence type="ECO:0000313" key="6">
    <source>
        <dbReference type="EMBL" id="ABI69013.1"/>
    </source>
</evidence>
<dbReference type="InterPro" id="IPR027417">
    <property type="entry name" value="P-loop_NTPase"/>
</dbReference>
<dbReference type="STRING" id="335541.Swol_1715"/>
<dbReference type="InterPro" id="IPR003439">
    <property type="entry name" value="ABC_transporter-like_ATP-bd"/>
</dbReference>
<dbReference type="CDD" id="cd03255">
    <property type="entry name" value="ABC_MJ0796_LolCDE_FtsE"/>
    <property type="match status" value="1"/>
</dbReference>
<gene>
    <name evidence="6" type="ordered locus">Swol_1715</name>
</gene>
<dbReference type="FunFam" id="3.40.50.300:FF:000032">
    <property type="entry name" value="Export ABC transporter ATP-binding protein"/>
    <property type="match status" value="1"/>
</dbReference>
<keyword evidence="3" id="KW-0547">Nucleotide-binding</keyword>
<evidence type="ECO:0000256" key="1">
    <source>
        <dbReference type="ARBA" id="ARBA00005417"/>
    </source>
</evidence>
<proteinExistence type="inferred from homology"/>